<gene>
    <name evidence="3" type="ORF">TVAG_144430</name>
</gene>
<feature type="domain" description="FMP27/BLTP2/Hobbit GFWDK motif-containing RBG unit" evidence="2">
    <location>
        <begin position="608"/>
        <end position="743"/>
    </location>
</feature>
<dbReference type="RefSeq" id="XP_001308624.1">
    <property type="nucleotide sequence ID" value="XM_001308623.1"/>
</dbReference>
<dbReference type="OrthoDB" id="1562405at2759"/>
<dbReference type="Proteomes" id="UP000001542">
    <property type="component" value="Unassembled WGS sequence"/>
</dbReference>
<dbReference type="PANTHER" id="PTHR15678:SF6">
    <property type="entry name" value="BRIDGE-LIKE LIPID TRANSFER PROTEIN FAMILY MEMBER 2"/>
    <property type="match status" value="1"/>
</dbReference>
<dbReference type="VEuPathDB" id="TrichDB:TVAG_144430"/>
<reference evidence="3" key="2">
    <citation type="journal article" date="2007" name="Science">
        <title>Draft genome sequence of the sexually transmitted pathogen Trichomonas vaginalis.</title>
        <authorList>
            <person name="Carlton J.M."/>
            <person name="Hirt R.P."/>
            <person name="Silva J.C."/>
            <person name="Delcher A.L."/>
            <person name="Schatz M."/>
            <person name="Zhao Q."/>
            <person name="Wortman J.R."/>
            <person name="Bidwell S.L."/>
            <person name="Alsmark U.C.M."/>
            <person name="Besteiro S."/>
            <person name="Sicheritz-Ponten T."/>
            <person name="Noel C.J."/>
            <person name="Dacks J.B."/>
            <person name="Foster P.G."/>
            <person name="Simillion C."/>
            <person name="Van de Peer Y."/>
            <person name="Miranda-Saavedra D."/>
            <person name="Barton G.J."/>
            <person name="Westrop G.D."/>
            <person name="Mueller S."/>
            <person name="Dessi D."/>
            <person name="Fiori P.L."/>
            <person name="Ren Q."/>
            <person name="Paulsen I."/>
            <person name="Zhang H."/>
            <person name="Bastida-Corcuera F.D."/>
            <person name="Simoes-Barbosa A."/>
            <person name="Brown M.T."/>
            <person name="Hayes R.D."/>
            <person name="Mukherjee M."/>
            <person name="Okumura C.Y."/>
            <person name="Schneider R."/>
            <person name="Smith A.J."/>
            <person name="Vanacova S."/>
            <person name="Villalvazo M."/>
            <person name="Haas B.J."/>
            <person name="Pertea M."/>
            <person name="Feldblyum T.V."/>
            <person name="Utterback T.R."/>
            <person name="Shu C.L."/>
            <person name="Osoegawa K."/>
            <person name="de Jong P.J."/>
            <person name="Hrdy I."/>
            <person name="Horvathova L."/>
            <person name="Zubacova Z."/>
            <person name="Dolezal P."/>
            <person name="Malik S.B."/>
            <person name="Logsdon J.M. Jr."/>
            <person name="Henze K."/>
            <person name="Gupta A."/>
            <person name="Wang C.C."/>
            <person name="Dunne R.L."/>
            <person name="Upcroft J.A."/>
            <person name="Upcroft P."/>
            <person name="White O."/>
            <person name="Salzberg S.L."/>
            <person name="Tang P."/>
            <person name="Chiu C.-H."/>
            <person name="Lee Y.-S."/>
            <person name="Embley T.M."/>
            <person name="Coombs G.H."/>
            <person name="Mottram J.C."/>
            <person name="Tachezy J."/>
            <person name="Fraser-Liggett C.M."/>
            <person name="Johnson P.J."/>
        </authorList>
    </citation>
    <scope>NUCLEOTIDE SEQUENCE [LARGE SCALE GENOMIC DNA]</scope>
    <source>
        <strain evidence="3">G3</strain>
    </source>
</reference>
<protein>
    <recommendedName>
        <fullName evidence="2">FMP27/BLTP2/Hobbit GFWDK motif-containing RBG unit domain-containing protein</fullName>
    </recommendedName>
</protein>
<dbReference type="InterPro" id="IPR045167">
    <property type="entry name" value="Hobbit"/>
</dbReference>
<evidence type="ECO:0000259" key="2">
    <source>
        <dbReference type="SMART" id="SM01214"/>
    </source>
</evidence>
<dbReference type="KEGG" id="tva:4753456"/>
<dbReference type="SMART" id="SM01214">
    <property type="entry name" value="Fmp27_GFWDK"/>
    <property type="match status" value="1"/>
</dbReference>
<organism evidence="3 4">
    <name type="scientific">Trichomonas vaginalis (strain ATCC PRA-98 / G3)</name>
    <dbReference type="NCBI Taxonomy" id="412133"/>
    <lineage>
        <taxon>Eukaryota</taxon>
        <taxon>Metamonada</taxon>
        <taxon>Parabasalia</taxon>
        <taxon>Trichomonadida</taxon>
        <taxon>Trichomonadidae</taxon>
        <taxon>Trichomonas</taxon>
    </lineage>
</organism>
<dbReference type="eggNOG" id="KOG1910">
    <property type="taxonomic scope" value="Eukaryota"/>
</dbReference>
<sequence length="1538" mass="176400">MLLKLIILVLIAVLIYFILKFSVKSILSSYAEVQGQKGIFSYEHIQFKNKGVNVILKDVSLFINPIAFFTNPIYLLWFDAKSIAVDVSSIESSQTDKPAEKEEKEPDYVHTTLLTLFGYSIIKRIHLSIENLIFSLQIFDLSINARGLVLDYSNSEGSNLKFKYQIVTIKHEKLGTYSFAEAEYSLYVANHAIVKLFSFANSIYALSMNISNLSFETKANTFTINPFSVFFELYPGKLHFDFPKFELTLVDKIPEASVTIDKIDINFVYPIYHFHHFNCDNLYSEVFGLKIKCKSEKLFTIDKLSFLKQNLTYGSPVIVIDHLDVDYSTLDGLELFQIIPKLRGNKPYTPTRITFDFPDLDATIFYVNLSFRLTDEAIVTASSYNATYKEKVISFPDVIMNLNGVKTFTVEKLQILSEDKTFLDIKADYFSFRDQNKVDIAEFINHFTYMISVLKPYISAHIFDSETLPFPIRIAVSEAKFAFEDCEINNTLLNVTKKLPEFMRDSVVLKYILDLKVEQCPLSDIQAKLAKEKVGELIFHNYRKICDNMKKYDKVAIKGSEILLEMDSRGFTGMVSKIHEFDPTVKEHYPDVGWETLEGFNFNLTVEDFDVYFVDLPEAVISMKNSQMKGPVVFGEVDVHSFVPVPFKVNGNDYLAHKTPADVKLYCDVSIKSESSRVFWGFSLSKLYDDFGDLIGRTFPDGVDPSPSLMWWDKIRSMFRGKYSFACNKFVMELLGSSDPYDLKNVLSCNFDNLFLKFTEGKINLSTSNYTAVRCANGPTIISAPKFSMVVTFEWTQPNNDQHKHLTFPDVTKFDDPSNDTYKDFRSSGFDIDFDMHFEKSDFTSFISVDYAHLEWNIAPIMSMIITPPLDETYQYKYGVKRKKPVKVMKLSQLNRSFTYRFNVDSLSLRVFDHFPAMEDKMINGTSFDVTFVGPKFSCRTEFPYGGEDFYDISMTSNNIYVNLTDLKDIVKSGEVKSSSICRIDNLNAAYGVSSKISVDGIRIYMNQLNTKYVYELVKSIIHIRNKIVIAEAEKKAKQKMQEQIAQAFPDEKPSQPNSQAEQGDLLKHLMRRNSSQRIATVFGQEGNEKQKTVKTDFTKTFYTVSIPLIEIVAESMHYETFLLNRIVDSQLVVKYTEDNSLMLINFTMNDCQLLSYIGFGVSSDDRPQPIVTINACKLTYYQQKMEKDQWNDNIVDCKVERMTCEANTNHIASIKYLISEIMPEFPQSEKTLEMAADDYFSLKADFEVSQCTLSLKDQFKVDMTSVVISRILGHFVNTLKGNSDNTITFDNIFANDTRKEAKFGGVVLMRWMDLTSDDSPHLRLQMRKGPPVGGVTVYNHVEMNIDPTVFNYDAEFVNAIRQMFEANIIAPETSLISKYIEESDTKLPQVLVEKGILPKIGDSWKDYLMAVKSSELNVMIKRAESNFLMRYFKVTDTKMNVSYKNEENSIISEISEFNGELHDIIYQDLTTTFGDLINKFIQTVTLDMIPQFLKHMIGLGKISRDKENDLQSWLNKDGSSSVLQKKKQLIFGKSNQK</sequence>
<proteinExistence type="predicted"/>
<name>A2FHD6_TRIV3</name>
<dbReference type="InParanoid" id="A2FHD6"/>
<dbReference type="Pfam" id="PF10344">
    <property type="entry name" value="Hobbit"/>
    <property type="match status" value="1"/>
</dbReference>
<dbReference type="PANTHER" id="PTHR15678">
    <property type="entry name" value="ANTIGEN MLAA-22-RELATED"/>
    <property type="match status" value="1"/>
</dbReference>
<feature type="region of interest" description="Disordered" evidence="1">
    <location>
        <begin position="1042"/>
        <end position="1062"/>
    </location>
</feature>
<reference evidence="3" key="1">
    <citation type="submission" date="2006-10" db="EMBL/GenBank/DDBJ databases">
        <authorList>
            <person name="Amadeo P."/>
            <person name="Zhao Q."/>
            <person name="Wortman J."/>
            <person name="Fraser-Liggett C."/>
            <person name="Carlton J."/>
        </authorList>
    </citation>
    <scope>NUCLEOTIDE SEQUENCE</scope>
    <source>
        <strain evidence="3">G3</strain>
    </source>
</reference>
<dbReference type="InterPro" id="IPR019441">
    <property type="entry name" value="FMP27/BLTP2/Hobbit_GFWDK_RBG"/>
</dbReference>
<evidence type="ECO:0000313" key="4">
    <source>
        <dbReference type="Proteomes" id="UP000001542"/>
    </source>
</evidence>
<evidence type="ECO:0000256" key="1">
    <source>
        <dbReference type="SAM" id="MobiDB-lite"/>
    </source>
</evidence>
<evidence type="ECO:0000313" key="3">
    <source>
        <dbReference type="EMBL" id="EAX95694.1"/>
    </source>
</evidence>
<dbReference type="EMBL" id="DS113793">
    <property type="protein sequence ID" value="EAX95694.1"/>
    <property type="molecule type" value="Genomic_DNA"/>
</dbReference>
<accession>A2FHD6</accession>
<dbReference type="STRING" id="5722.A2FHD6"/>
<dbReference type="VEuPathDB" id="TrichDB:TVAGG3_0144070"/>
<keyword evidence="4" id="KW-1185">Reference proteome</keyword>